<dbReference type="SUPFAM" id="SSF52058">
    <property type="entry name" value="L domain-like"/>
    <property type="match status" value="1"/>
</dbReference>
<feature type="repeat" description="ANK" evidence="4">
    <location>
        <begin position="279"/>
        <end position="311"/>
    </location>
</feature>
<gene>
    <name evidence="8" type="primary">Ank3</name>
    <name evidence="8" type="ORF">AK812_SmicGene21190</name>
</gene>
<feature type="repeat" description="ANK" evidence="4">
    <location>
        <begin position="539"/>
        <end position="571"/>
    </location>
</feature>
<keyword evidence="2" id="KW-0677">Repeat</keyword>
<feature type="repeat" description="ANK" evidence="4">
    <location>
        <begin position="572"/>
        <end position="604"/>
    </location>
</feature>
<organism evidence="8 9">
    <name type="scientific">Symbiodinium microadriaticum</name>
    <name type="common">Dinoflagellate</name>
    <name type="synonym">Zooxanthella microadriatica</name>
    <dbReference type="NCBI Taxonomy" id="2951"/>
    <lineage>
        <taxon>Eukaryota</taxon>
        <taxon>Sar</taxon>
        <taxon>Alveolata</taxon>
        <taxon>Dinophyceae</taxon>
        <taxon>Suessiales</taxon>
        <taxon>Symbiodiniaceae</taxon>
        <taxon>Symbiodinium</taxon>
    </lineage>
</organism>
<dbReference type="Gene3D" id="3.80.10.10">
    <property type="entry name" value="Ribonuclease Inhibitor"/>
    <property type="match status" value="1"/>
</dbReference>
<keyword evidence="5" id="KW-0175">Coiled coil</keyword>
<feature type="repeat" description="ANK" evidence="4">
    <location>
        <begin position="213"/>
        <end position="245"/>
    </location>
</feature>
<comment type="caution">
    <text evidence="8">The sequence shown here is derived from an EMBL/GenBank/DDBJ whole genome shotgun (WGS) entry which is preliminary data.</text>
</comment>
<feature type="repeat" description="ANK" evidence="4">
    <location>
        <begin position="605"/>
        <end position="637"/>
    </location>
</feature>
<dbReference type="PROSITE" id="PS00108">
    <property type="entry name" value="PROTEIN_KINASE_ST"/>
    <property type="match status" value="1"/>
</dbReference>
<dbReference type="Gene3D" id="2.130.10.30">
    <property type="entry name" value="Regulator of chromosome condensation 1/beta-lactamase-inhibitor protein II"/>
    <property type="match status" value="1"/>
</dbReference>
<dbReference type="OrthoDB" id="204376at2759"/>
<evidence type="ECO:0000256" key="3">
    <source>
        <dbReference type="ARBA" id="ARBA00023043"/>
    </source>
</evidence>
<dbReference type="InterPro" id="IPR001611">
    <property type="entry name" value="Leu-rich_rpt"/>
</dbReference>
<dbReference type="PROSITE" id="PS51450">
    <property type="entry name" value="LRR"/>
    <property type="match status" value="2"/>
</dbReference>
<evidence type="ECO:0000259" key="7">
    <source>
        <dbReference type="PROSITE" id="PS50011"/>
    </source>
</evidence>
<sequence length="1681" mass="182898">MLRIQTVSGEELVALDLASFLETQPAGMHPVRALKQHLHSICGVPRFRQRLVCLDGKVVLEDDGTLRPGEVQVVLLRFCPPSNDQVTALRDAAGRGVSAEVETLLQRPQDPDLGDPAPLFEASKHGQIDVVRLLLEAKADMDKATQDGATPLYSAAAYGQLEVARLLLEANADQDKATQDGETPLFIAAQLGQLEVARFLLEANADTDKARQDGATPLFIAAAHGQLEVVRLLLEAKADMGKATQDGSIPLHSAAAYGQLEVARLLLEANADKDKATQDGETPLFIAAQLGQLEVARFLLEANADTDKARQDGATPLFIAAAHGQLEVVRLLLEAKADMDKATQDGATPLYSAAAYGQLEVARLLLEANADQDKATQDGETPLFIAAQLGQLEVARFLLEANADTDKARQDGATPLFIAAAHGQLEVVRLLLEAKADMGKATQDGSIPLHSAAAYGQLEVARLLLEANADKDKATQDGETPLFIAAQLGQLQVARFLLEANADTDKAATPLFIAAQLGQLEVARFLLEANADKDKARQDGETPLFIAAQLGQLEVARLLLEAKADTDKAMQDGATPLFIAAAYGQLEVARFLLEANADTDKARQDGATPLFIAAQKGQLEVARFLLEAKADTDKAMQDGATPLYSAARQGQLEVVRLLLEAKADMGKATQDGSIPLHGAAAYGQLEVARFLLEANADTDKSMQDGATPLYSAAQEGQLEVARFLLEANADKDKATQDGETPLFIAAQQGQLEVARLLLEANADTDKARQDGATPLFIAAQRGQLEVARLLQESNTDKNKRRRRVSLCMRACKCPLFQRLHLQWQGFAEICGLEPFESAEVLYLQANRIERIENLECMPRLQFLALQCNRIAVVENLLCLPDLEFLDLSRNEIAKLDVKQLPKKINMLNFRGNACAEAPDYLPSLLAHLWDQLKNVQHIQASFSAFAAILDDGSVVTWGSAADGGDSRAVQDQLKNVQHIHASRSAFAAILADGSVVTWGYPEHGGDSSTVRDQLKNTLGGIISGDVMLNHSNIGWKDWLFMPLRPSLLIERPKDGAANPEPEKTIEIETLPPGSSALASYWMRKNLHDGVAADIKDCIDAYSVEALENSQDFSHKVDIGARGHCSKPSATTRGQREKESPKLVKSPGLGPKEAPDSTSEPDSPTCWRIEKAPEPPRVQTGVGGTRVAATPPEAMPRDGGDGMRATEITFLQEQNKLVLETLERVEQEREQAQDQIRACEERDALLQSELQAINDKIGSLAQRLRQDKSETASKVPGKNRKLQKIAEEFDTAKADLERQVAEAKSRCADTVATVKSQEENTPTFVQHRGLQNGIGCVWDEILVTVDGFAAAMWEKSGMDTLATAAASREVQSAVLGGVLALFVHAVKAPAASTKSRIAAVSGNAVMSVVGAGVAELTRKVSQISISTCDGDEVEGSVGRAITGSSDCGEEASSRHQWLWARALDCRWKLSRGDFKVKKELSRTLKSTLYQASWQGVDVVVKCAGLHDDTALRFWIKERAISDELLHEIDLLSSLRHPDLLMFLGACIEPHMPIMCVTEFLPAGDLERYFVAQRKKHNAAIWRPVLIQVIQWSSAIGRALSFLHDRDVVHRDLKPLNLLLTKHLEIKVSDFGISRLMARECDHYAMTGGVGSYRYMAPEVVRHEAYDQKVDIYAYGLIMYLGP</sequence>
<proteinExistence type="predicted"/>
<dbReference type="InterPro" id="IPR008271">
    <property type="entry name" value="Ser/Thr_kinase_AS"/>
</dbReference>
<dbReference type="Pfam" id="PF00023">
    <property type="entry name" value="Ank"/>
    <property type="match status" value="1"/>
</dbReference>
<dbReference type="InterPro" id="IPR032675">
    <property type="entry name" value="LRR_dom_sf"/>
</dbReference>
<keyword evidence="3 4" id="KW-0040">ANK repeat</keyword>
<dbReference type="InterPro" id="IPR011009">
    <property type="entry name" value="Kinase-like_dom_sf"/>
</dbReference>
<feature type="repeat" description="ANK" evidence="4">
    <location>
        <begin position="312"/>
        <end position="344"/>
    </location>
</feature>
<feature type="repeat" description="ANK" evidence="4">
    <location>
        <begin position="114"/>
        <end position="146"/>
    </location>
</feature>
<feature type="repeat" description="ANK" evidence="4">
    <location>
        <begin position="378"/>
        <end position="410"/>
    </location>
</feature>
<evidence type="ECO:0000313" key="8">
    <source>
        <dbReference type="EMBL" id="OLP96560.1"/>
    </source>
</evidence>
<feature type="coiled-coil region" evidence="5">
    <location>
        <begin position="1207"/>
        <end position="1248"/>
    </location>
</feature>
<feature type="repeat" description="ANK" evidence="4">
    <location>
        <begin position="180"/>
        <end position="212"/>
    </location>
</feature>
<dbReference type="SUPFAM" id="SSF56112">
    <property type="entry name" value="Protein kinase-like (PK-like)"/>
    <property type="match status" value="1"/>
</dbReference>
<dbReference type="SUPFAM" id="SSF48403">
    <property type="entry name" value="Ankyrin repeat"/>
    <property type="match status" value="2"/>
</dbReference>
<dbReference type="Proteomes" id="UP000186817">
    <property type="component" value="Unassembled WGS sequence"/>
</dbReference>
<dbReference type="InterPro" id="IPR002110">
    <property type="entry name" value="Ankyrin_rpt"/>
</dbReference>
<dbReference type="Pfam" id="PF13637">
    <property type="entry name" value="Ank_4"/>
    <property type="match status" value="3"/>
</dbReference>
<feature type="repeat" description="ANK" evidence="4">
    <location>
        <begin position="411"/>
        <end position="443"/>
    </location>
</feature>
<feature type="repeat" description="ANK" evidence="4">
    <location>
        <begin position="246"/>
        <end position="278"/>
    </location>
</feature>
<dbReference type="Pfam" id="PF00069">
    <property type="entry name" value="Pkinase"/>
    <property type="match status" value="1"/>
</dbReference>
<dbReference type="PROSITE" id="PS50088">
    <property type="entry name" value="ANK_REPEAT"/>
    <property type="match status" value="21"/>
</dbReference>
<evidence type="ECO:0000256" key="6">
    <source>
        <dbReference type="SAM" id="MobiDB-lite"/>
    </source>
</evidence>
<protein>
    <submittedName>
        <fullName evidence="8">Ankyrin-3</fullName>
    </submittedName>
</protein>
<accession>A0A1Q9DN43</accession>
<dbReference type="SMART" id="SM00220">
    <property type="entry name" value="S_TKc"/>
    <property type="match status" value="1"/>
</dbReference>
<feature type="domain" description="Protein kinase" evidence="7">
    <location>
        <begin position="1473"/>
        <end position="1681"/>
    </location>
</feature>
<dbReference type="Gene3D" id="1.25.40.20">
    <property type="entry name" value="Ankyrin repeat-containing domain"/>
    <property type="match status" value="5"/>
</dbReference>
<dbReference type="InterPro" id="IPR000719">
    <property type="entry name" value="Prot_kinase_dom"/>
</dbReference>
<dbReference type="EMBL" id="LSRX01000463">
    <property type="protein sequence ID" value="OLP96560.1"/>
    <property type="molecule type" value="Genomic_DNA"/>
</dbReference>
<keyword evidence="9" id="KW-1185">Reference proteome</keyword>
<evidence type="ECO:0000256" key="1">
    <source>
        <dbReference type="ARBA" id="ARBA00022614"/>
    </source>
</evidence>
<keyword evidence="1" id="KW-0433">Leucine-rich repeat</keyword>
<evidence type="ECO:0000256" key="4">
    <source>
        <dbReference type="PROSITE-ProRule" id="PRU00023"/>
    </source>
</evidence>
<dbReference type="InterPro" id="IPR036770">
    <property type="entry name" value="Ankyrin_rpt-contain_sf"/>
</dbReference>
<feature type="repeat" description="ANK" evidence="4">
    <location>
        <begin position="671"/>
        <end position="703"/>
    </location>
</feature>
<feature type="repeat" description="ANK" evidence="4">
    <location>
        <begin position="737"/>
        <end position="769"/>
    </location>
</feature>
<reference evidence="8 9" key="1">
    <citation type="submission" date="2016-02" db="EMBL/GenBank/DDBJ databases">
        <title>Genome analysis of coral dinoflagellate symbionts highlights evolutionary adaptations to a symbiotic lifestyle.</title>
        <authorList>
            <person name="Aranda M."/>
            <person name="Li Y."/>
            <person name="Liew Y.J."/>
            <person name="Baumgarten S."/>
            <person name="Simakov O."/>
            <person name="Wilson M."/>
            <person name="Piel J."/>
            <person name="Ashoor H."/>
            <person name="Bougouffa S."/>
            <person name="Bajic V.B."/>
            <person name="Ryu T."/>
            <person name="Ravasi T."/>
            <person name="Bayer T."/>
            <person name="Micklem G."/>
            <person name="Kim H."/>
            <person name="Bhak J."/>
            <person name="Lajeunesse T.C."/>
            <person name="Voolstra C.R."/>
        </authorList>
    </citation>
    <scope>NUCLEOTIDE SEQUENCE [LARGE SCALE GENOMIC DNA]</scope>
    <source>
        <strain evidence="8 9">CCMP2467</strain>
    </source>
</reference>
<dbReference type="SUPFAM" id="SSF50985">
    <property type="entry name" value="RCC1/BLIP-II"/>
    <property type="match status" value="1"/>
</dbReference>
<feature type="coiled-coil region" evidence="5">
    <location>
        <begin position="1278"/>
        <end position="1312"/>
    </location>
</feature>
<dbReference type="Pfam" id="PF12796">
    <property type="entry name" value="Ank_2"/>
    <property type="match status" value="5"/>
</dbReference>
<feature type="repeat" description="ANK" evidence="4">
    <location>
        <begin position="147"/>
        <end position="179"/>
    </location>
</feature>
<feature type="repeat" description="ANK" evidence="4">
    <location>
        <begin position="638"/>
        <end position="670"/>
    </location>
</feature>
<name>A0A1Q9DN43_SYMMI</name>
<feature type="repeat" description="ANK" evidence="4">
    <location>
        <begin position="770"/>
        <end position="802"/>
    </location>
</feature>
<dbReference type="PANTHER" id="PTHR24126:SF14">
    <property type="entry name" value="ANK_REP_REGION DOMAIN-CONTAINING PROTEIN"/>
    <property type="match status" value="1"/>
</dbReference>
<feature type="repeat" description="ANK" evidence="4">
    <location>
        <begin position="444"/>
        <end position="476"/>
    </location>
</feature>
<evidence type="ECO:0000313" key="9">
    <source>
        <dbReference type="Proteomes" id="UP000186817"/>
    </source>
</evidence>
<dbReference type="GO" id="GO:0005524">
    <property type="term" value="F:ATP binding"/>
    <property type="evidence" value="ECO:0007669"/>
    <property type="project" value="InterPro"/>
</dbReference>
<dbReference type="SMART" id="SM00248">
    <property type="entry name" value="ANK"/>
    <property type="match status" value="22"/>
</dbReference>
<dbReference type="PROSITE" id="PS50297">
    <property type="entry name" value="ANK_REP_REGION"/>
    <property type="match status" value="20"/>
</dbReference>
<dbReference type="InterPro" id="IPR009091">
    <property type="entry name" value="RCC1/BLIP-II"/>
</dbReference>
<evidence type="ECO:0000256" key="2">
    <source>
        <dbReference type="ARBA" id="ARBA00022737"/>
    </source>
</evidence>
<dbReference type="PROSITE" id="PS50011">
    <property type="entry name" value="PROTEIN_KINASE_DOM"/>
    <property type="match status" value="1"/>
</dbReference>
<feature type="region of interest" description="Disordered" evidence="6">
    <location>
        <begin position="1117"/>
        <end position="1199"/>
    </location>
</feature>
<evidence type="ECO:0000256" key="5">
    <source>
        <dbReference type="SAM" id="Coils"/>
    </source>
</evidence>
<dbReference type="GO" id="GO:0004672">
    <property type="term" value="F:protein kinase activity"/>
    <property type="evidence" value="ECO:0007669"/>
    <property type="project" value="InterPro"/>
</dbReference>
<feature type="repeat" description="ANK" evidence="4">
    <location>
        <begin position="477"/>
        <end position="509"/>
    </location>
</feature>
<dbReference type="PANTHER" id="PTHR24126">
    <property type="entry name" value="ANKYRIN REPEAT, PH AND SEC7 DOMAIN CONTAINING PROTEIN SECG-RELATED"/>
    <property type="match status" value="1"/>
</dbReference>
<feature type="repeat" description="ANK" evidence="4">
    <location>
        <begin position="506"/>
        <end position="538"/>
    </location>
</feature>
<feature type="repeat" description="ANK" evidence="4">
    <location>
        <begin position="345"/>
        <end position="377"/>
    </location>
</feature>
<dbReference type="Gene3D" id="3.30.200.20">
    <property type="entry name" value="Phosphorylase Kinase, domain 1"/>
    <property type="match status" value="1"/>
</dbReference>
<dbReference type="Gene3D" id="1.10.510.10">
    <property type="entry name" value="Transferase(Phosphotransferase) domain 1"/>
    <property type="match status" value="1"/>
</dbReference>
<feature type="repeat" description="ANK" evidence="4">
    <location>
        <begin position="704"/>
        <end position="736"/>
    </location>
</feature>